<keyword evidence="4" id="KW-1185">Reference proteome</keyword>
<organism evidence="3 4">
    <name type="scientific">Legionella bononiensis</name>
    <dbReference type="NCBI Taxonomy" id="2793102"/>
    <lineage>
        <taxon>Bacteria</taxon>
        <taxon>Pseudomonadati</taxon>
        <taxon>Pseudomonadota</taxon>
        <taxon>Gammaproteobacteria</taxon>
        <taxon>Legionellales</taxon>
        <taxon>Legionellaceae</taxon>
        <taxon>Legionella</taxon>
    </lineage>
</organism>
<dbReference type="InterPro" id="IPR036770">
    <property type="entry name" value="Ankyrin_rpt-contain_sf"/>
</dbReference>
<feature type="compositionally biased region" description="Low complexity" evidence="2">
    <location>
        <begin position="51"/>
        <end position="65"/>
    </location>
</feature>
<dbReference type="Proteomes" id="UP000809910">
    <property type="component" value="Unassembled WGS sequence"/>
</dbReference>
<gene>
    <name evidence="3" type="ORF">I5282_02435</name>
</gene>
<evidence type="ECO:0000313" key="3">
    <source>
        <dbReference type="EMBL" id="MBL7525429.1"/>
    </source>
</evidence>
<dbReference type="InterPro" id="IPR002110">
    <property type="entry name" value="Ankyrin_rpt"/>
</dbReference>
<name>A0ABS1W7W9_9GAMM</name>
<evidence type="ECO:0000256" key="1">
    <source>
        <dbReference type="PROSITE-ProRule" id="PRU00023"/>
    </source>
</evidence>
<dbReference type="RefSeq" id="WP_203113930.1">
    <property type="nucleotide sequence ID" value="NZ_JADWVN010000004.1"/>
</dbReference>
<feature type="region of interest" description="Disordered" evidence="2">
    <location>
        <begin position="51"/>
        <end position="70"/>
    </location>
</feature>
<dbReference type="Gene3D" id="1.25.40.20">
    <property type="entry name" value="Ankyrin repeat-containing domain"/>
    <property type="match status" value="1"/>
</dbReference>
<evidence type="ECO:0008006" key="5">
    <source>
        <dbReference type="Google" id="ProtNLM"/>
    </source>
</evidence>
<evidence type="ECO:0000256" key="2">
    <source>
        <dbReference type="SAM" id="MobiDB-lite"/>
    </source>
</evidence>
<dbReference type="PROSITE" id="PS50088">
    <property type="entry name" value="ANK_REPEAT"/>
    <property type="match status" value="1"/>
</dbReference>
<dbReference type="EMBL" id="JADWVN010000004">
    <property type="protein sequence ID" value="MBL7525429.1"/>
    <property type="molecule type" value="Genomic_DNA"/>
</dbReference>
<dbReference type="SMART" id="SM00248">
    <property type="entry name" value="ANK"/>
    <property type="match status" value="2"/>
</dbReference>
<proteinExistence type="predicted"/>
<dbReference type="SUPFAM" id="SSF48403">
    <property type="entry name" value="Ankyrin repeat"/>
    <property type="match status" value="1"/>
</dbReference>
<dbReference type="Pfam" id="PF12796">
    <property type="entry name" value="Ank_2"/>
    <property type="match status" value="1"/>
</dbReference>
<comment type="caution">
    <text evidence="3">The sequence shown here is derived from an EMBL/GenBank/DDBJ whole genome shotgun (WGS) entry which is preliminary data.</text>
</comment>
<evidence type="ECO:0000313" key="4">
    <source>
        <dbReference type="Proteomes" id="UP000809910"/>
    </source>
</evidence>
<dbReference type="PROSITE" id="PS50297">
    <property type="entry name" value="ANK_REP_REGION"/>
    <property type="match status" value="1"/>
</dbReference>
<feature type="repeat" description="ANK" evidence="1">
    <location>
        <begin position="656"/>
        <end position="682"/>
    </location>
</feature>
<keyword evidence="1" id="KW-0040">ANK repeat</keyword>
<protein>
    <recommendedName>
        <fullName evidence="5">Ankyrin repeats (3 copies)</fullName>
    </recommendedName>
</protein>
<reference evidence="3 4" key="1">
    <citation type="submission" date="2020-12" db="EMBL/GenBank/DDBJ databases">
        <title>WGS of Legionella: environmental sample.</title>
        <authorList>
            <person name="Cristino S."/>
            <person name="Girolamini L."/>
            <person name="Salaris S."/>
            <person name="Pascale M.R."/>
            <person name="Mazzotta M."/>
            <person name="Orsini M."/>
            <person name="Grottola A."/>
        </authorList>
    </citation>
    <scope>NUCLEOTIDE SEQUENCE [LARGE SCALE GENOMIC DNA]</scope>
    <source>
        <strain evidence="3 4">30cs62</strain>
    </source>
</reference>
<accession>A0ABS1W7W9</accession>
<sequence>MTDSRERQIALAAEKEQSTHDMIVSNAAASLAIRLAPKYLFRHRSASSSTASASSSATSRMSLSAEGNAAAQTRIKSVRERYEKRQTTSFLTDTTKSWLATTLSPRSLNPELDRVTLMRAKSDSEISEEWYLPLPEVYTIVLSALIDTDEHVWPVPPGSSPKIERALRLQEFDRINNALATAHPPICATGIRHSWLMALNGYEGKRLPLNADDLLFRGLFDFMVHKVLDEQMGIDLPNGRDPEGDERQVFNRYFQSLFLPWIFEGMPKPVEEAILGAGGSESAQNWVLSRFHEIEALPDKGMMNTIHDYCTMEGLKNIPCNFTPLLAALNHPALLNAALGMDTIPVTGIEHLARELLDWLRGPDFLPEVLAETDANEAFSRVYLLIRLLDALHQYEKHKSLLNIGDIPAEDLLAWNDSISFLARCLETPTPSLQALLSDVGALERKLRTFERGFGIWRNTSFHDFIGNYFASWFAATGDDEITVRANLFTKLCELFFRENVRTQNAIPAISLSDSMLIEWTGRINEDGVLEITPYQINRILLHALCYSKDTWSDAFQMNLRILLQFLRNRFNEAQGIAAQTLARDSYPDELLNYVENSANGVAPDTVPPLLSPGTITSATSLDIAKLLAASKDTPETVVQAVVGHPNFNPDAVDDDGLTPFYLAAEQNHIPLAAALLARGADYLVPFNGYLPLSTALHNGYLSFVLWFLNALPDDKRTDLKILYCLRHQATRNP</sequence>